<dbReference type="EMBL" id="JAVFWL010000004">
    <property type="protein sequence ID" value="KAK6752910.1"/>
    <property type="molecule type" value="Genomic_DNA"/>
</dbReference>
<organism evidence="1 2">
    <name type="scientific">Necator americanus</name>
    <name type="common">Human hookworm</name>
    <dbReference type="NCBI Taxonomy" id="51031"/>
    <lineage>
        <taxon>Eukaryota</taxon>
        <taxon>Metazoa</taxon>
        <taxon>Ecdysozoa</taxon>
        <taxon>Nematoda</taxon>
        <taxon>Chromadorea</taxon>
        <taxon>Rhabditida</taxon>
        <taxon>Rhabditina</taxon>
        <taxon>Rhabditomorpha</taxon>
        <taxon>Strongyloidea</taxon>
        <taxon>Ancylostomatidae</taxon>
        <taxon>Bunostominae</taxon>
        <taxon>Necator</taxon>
    </lineage>
</organism>
<protein>
    <submittedName>
        <fullName evidence="1">Uncharacterized protein</fullName>
    </submittedName>
</protein>
<keyword evidence="2" id="KW-1185">Reference proteome</keyword>
<proteinExistence type="predicted"/>
<evidence type="ECO:0000313" key="1">
    <source>
        <dbReference type="EMBL" id="KAK6752910.1"/>
    </source>
</evidence>
<reference evidence="1 2" key="1">
    <citation type="submission" date="2023-08" db="EMBL/GenBank/DDBJ databases">
        <title>A Necator americanus chromosomal reference genome.</title>
        <authorList>
            <person name="Ilik V."/>
            <person name="Petrzelkova K.J."/>
            <person name="Pardy F."/>
            <person name="Fuh T."/>
            <person name="Niatou-Singa F.S."/>
            <person name="Gouil Q."/>
            <person name="Baker L."/>
            <person name="Ritchie M.E."/>
            <person name="Jex A.R."/>
            <person name="Gazzola D."/>
            <person name="Li H."/>
            <person name="Toshio Fujiwara R."/>
            <person name="Zhan B."/>
            <person name="Aroian R.V."/>
            <person name="Pafco B."/>
            <person name="Schwarz E.M."/>
        </authorList>
    </citation>
    <scope>NUCLEOTIDE SEQUENCE [LARGE SCALE GENOMIC DNA]</scope>
    <source>
        <strain evidence="1 2">Aroian</strain>
        <tissue evidence="1">Whole animal</tissue>
    </source>
</reference>
<accession>A0ABR1DSA4</accession>
<comment type="caution">
    <text evidence="1">The sequence shown here is derived from an EMBL/GenBank/DDBJ whole genome shotgun (WGS) entry which is preliminary data.</text>
</comment>
<name>A0ABR1DSA4_NECAM</name>
<sequence>MSVVSLPDDQYVFSVGIRTSTVPSTMVGARPKRNEDRTSALTFAQDICPRFCTDFGNQSDISYAYGVWLTCSLSI</sequence>
<dbReference type="Proteomes" id="UP001303046">
    <property type="component" value="Unassembled WGS sequence"/>
</dbReference>
<evidence type="ECO:0000313" key="2">
    <source>
        <dbReference type="Proteomes" id="UP001303046"/>
    </source>
</evidence>
<gene>
    <name evidence="1" type="primary">Necator_chrIV.g17280</name>
    <name evidence="1" type="ORF">RB195_003982</name>
</gene>